<name>A0ACC0XZ19_9ROSI</name>
<sequence>MSGVGLAGVSLAEAYAMRALHKEKMKKMEKQKGANEVVADENETPSGCLFWVSKKKTPSSKVSSAECEEKPQVDAKLGL</sequence>
<gene>
    <name evidence="1" type="ORF">Pint_08280</name>
</gene>
<dbReference type="EMBL" id="CM047745">
    <property type="protein sequence ID" value="KAJ0025695.1"/>
    <property type="molecule type" value="Genomic_DNA"/>
</dbReference>
<proteinExistence type="predicted"/>
<protein>
    <submittedName>
        <fullName evidence="1">Uncharacterized protein</fullName>
    </submittedName>
</protein>
<keyword evidence="2" id="KW-1185">Reference proteome</keyword>
<organism evidence="1 2">
    <name type="scientific">Pistacia integerrima</name>
    <dbReference type="NCBI Taxonomy" id="434235"/>
    <lineage>
        <taxon>Eukaryota</taxon>
        <taxon>Viridiplantae</taxon>
        <taxon>Streptophyta</taxon>
        <taxon>Embryophyta</taxon>
        <taxon>Tracheophyta</taxon>
        <taxon>Spermatophyta</taxon>
        <taxon>Magnoliopsida</taxon>
        <taxon>eudicotyledons</taxon>
        <taxon>Gunneridae</taxon>
        <taxon>Pentapetalae</taxon>
        <taxon>rosids</taxon>
        <taxon>malvids</taxon>
        <taxon>Sapindales</taxon>
        <taxon>Anacardiaceae</taxon>
        <taxon>Pistacia</taxon>
    </lineage>
</organism>
<evidence type="ECO:0000313" key="1">
    <source>
        <dbReference type="EMBL" id="KAJ0025695.1"/>
    </source>
</evidence>
<dbReference type="Proteomes" id="UP001163603">
    <property type="component" value="Chromosome 10"/>
</dbReference>
<evidence type="ECO:0000313" key="2">
    <source>
        <dbReference type="Proteomes" id="UP001163603"/>
    </source>
</evidence>
<comment type="caution">
    <text evidence="1">The sequence shown here is derived from an EMBL/GenBank/DDBJ whole genome shotgun (WGS) entry which is preliminary data.</text>
</comment>
<accession>A0ACC0XZ19</accession>
<reference evidence="2" key="1">
    <citation type="journal article" date="2023" name="G3 (Bethesda)">
        <title>Genome assembly and association tests identify interacting loci associated with vigor, precocity, and sex in interspecific pistachio rootstocks.</title>
        <authorList>
            <person name="Palmer W."/>
            <person name="Jacygrad E."/>
            <person name="Sagayaradj S."/>
            <person name="Cavanaugh K."/>
            <person name="Han R."/>
            <person name="Bertier L."/>
            <person name="Beede B."/>
            <person name="Kafkas S."/>
            <person name="Golino D."/>
            <person name="Preece J."/>
            <person name="Michelmore R."/>
        </authorList>
    </citation>
    <scope>NUCLEOTIDE SEQUENCE [LARGE SCALE GENOMIC DNA]</scope>
</reference>